<comment type="caution">
    <text evidence="2">The sequence shown here is derived from an EMBL/GenBank/DDBJ whole genome shotgun (WGS) entry which is preliminary data.</text>
</comment>
<keyword evidence="3" id="KW-1185">Reference proteome</keyword>
<name>A0A0N0VHT0_LEPPY</name>
<reference evidence="2 3" key="1">
    <citation type="submission" date="2015-07" db="EMBL/GenBank/DDBJ databases">
        <title>High-quality genome of monoxenous trypanosomatid Leptomonas pyrrhocoris.</title>
        <authorList>
            <person name="Flegontov P."/>
            <person name="Butenko A."/>
            <person name="Firsov S."/>
            <person name="Vlcek C."/>
            <person name="Logacheva M.D."/>
            <person name="Field M."/>
            <person name="Filatov D."/>
            <person name="Flegontova O."/>
            <person name="Gerasimov E."/>
            <person name="Jackson A.P."/>
            <person name="Kelly S."/>
            <person name="Opperdoes F."/>
            <person name="O'Reilly A."/>
            <person name="Votypka J."/>
            <person name="Yurchenko V."/>
            <person name="Lukes J."/>
        </authorList>
    </citation>
    <scope>NUCLEOTIDE SEQUENCE [LARGE SCALE GENOMIC DNA]</scope>
    <source>
        <strain evidence="2">H10</strain>
    </source>
</reference>
<evidence type="ECO:0000313" key="3">
    <source>
        <dbReference type="Proteomes" id="UP000037923"/>
    </source>
</evidence>
<gene>
    <name evidence="2" type="ORF">ABB37_00329</name>
</gene>
<feature type="transmembrane region" description="Helical" evidence="1">
    <location>
        <begin position="158"/>
        <end position="180"/>
    </location>
</feature>
<dbReference type="RefSeq" id="XP_015664500.1">
    <property type="nucleotide sequence ID" value="XM_015796492.1"/>
</dbReference>
<keyword evidence="1" id="KW-1133">Transmembrane helix</keyword>
<keyword evidence="1" id="KW-0472">Membrane</keyword>
<dbReference type="AlphaFoldDB" id="A0A0N0VHT0"/>
<feature type="transmembrane region" description="Helical" evidence="1">
    <location>
        <begin position="70"/>
        <end position="94"/>
    </location>
</feature>
<proteinExistence type="predicted"/>
<feature type="transmembrane region" description="Helical" evidence="1">
    <location>
        <begin position="192"/>
        <end position="213"/>
    </location>
</feature>
<evidence type="ECO:0000256" key="1">
    <source>
        <dbReference type="SAM" id="Phobius"/>
    </source>
</evidence>
<protein>
    <recommendedName>
        <fullName evidence="4">Transmembrane protein</fullName>
    </recommendedName>
</protein>
<dbReference type="EMBL" id="LGTL01000001">
    <property type="protein sequence ID" value="KPA86061.1"/>
    <property type="molecule type" value="Genomic_DNA"/>
</dbReference>
<dbReference type="VEuPathDB" id="TriTrypDB:LpyrH10_01_3290"/>
<evidence type="ECO:0008006" key="4">
    <source>
        <dbReference type="Google" id="ProtNLM"/>
    </source>
</evidence>
<dbReference type="Proteomes" id="UP000037923">
    <property type="component" value="Unassembled WGS sequence"/>
</dbReference>
<feature type="transmembrane region" description="Helical" evidence="1">
    <location>
        <begin position="109"/>
        <end position="138"/>
    </location>
</feature>
<accession>A0A0N0VHT0</accession>
<dbReference type="GeneID" id="26900627"/>
<keyword evidence="1" id="KW-0812">Transmembrane</keyword>
<evidence type="ECO:0000313" key="2">
    <source>
        <dbReference type="EMBL" id="KPA86061.1"/>
    </source>
</evidence>
<organism evidence="2 3">
    <name type="scientific">Leptomonas pyrrhocoris</name>
    <name type="common">Firebug parasite</name>
    <dbReference type="NCBI Taxonomy" id="157538"/>
    <lineage>
        <taxon>Eukaryota</taxon>
        <taxon>Discoba</taxon>
        <taxon>Euglenozoa</taxon>
        <taxon>Kinetoplastea</taxon>
        <taxon>Metakinetoplastina</taxon>
        <taxon>Trypanosomatida</taxon>
        <taxon>Trypanosomatidae</taxon>
        <taxon>Leishmaniinae</taxon>
        <taxon>Leptomonas</taxon>
    </lineage>
</organism>
<sequence length="284" mass="31433">MSNTSNSSRQPVDYSNAQIEYGAAVSNVSSVAKGEEDQAQQLPTTAVAAHDSDNQRRLAKLWKRREQYRVASLVLVVVALVTALASIAIVVVVFNDCNHFHYPGSDSQALYVLVSFLLYIVVLVESVLSVIATIVLLVCLCRRPESVLLRAPFDHGKFVCLCIFLVLWLLFAGYSFAVPIILEALEQYPKEPVALCVVPGVRVVALLALVCVVGANRTLRRCVCPLLRCALVRPCNECLMAAFSVFTRFVTAPDHLTPFYLCSDNKRWKEAVRQSTLYCCFLAL</sequence>